<sequence length="202" mass="21480">MQGGIQVNLNGERFSNEHGGYSEQAAKVLAQPEKIAWNLYDARIHESAQAFEDYRNAQESGAVRSFASLEEMAAGLGLPLTTLQATFTEMQQQAERQTADAFGRRFDSVNLLKPPYYAIRVTGALFHTQGGLEVNRTARVLNTQGQALPNLFAAGAARGVSGSNDSGYLSGNGLLSAVVLGAVAGRSAAELLHLKLSSAVLP</sequence>
<reference evidence="7" key="1">
    <citation type="journal article" date="2019" name="Microbiol. Resour. Announc.">
        <title>Complete Genome Sequence of Halomonas olivaria, a Moderately Halophilic Bacterium Isolated from Olive Processing Effluents, Obtained by Nanopore Sequencing.</title>
        <authorList>
            <person name="Nagata S."/>
            <person name="Ii K.M."/>
            <person name="Tsukimi T."/>
            <person name="Miura M.C."/>
            <person name="Galipon J."/>
            <person name="Arakawa K."/>
        </authorList>
    </citation>
    <scope>NUCLEOTIDE SEQUENCE [LARGE SCALE GENOMIC DNA]</scope>
    <source>
        <strain evidence="7">TYRC17</strain>
    </source>
</reference>
<comment type="cofactor">
    <cofactor evidence="1">
        <name>FAD</name>
        <dbReference type="ChEBI" id="CHEBI:57692"/>
    </cofactor>
</comment>
<gene>
    <name evidence="6" type="ORF">HORIV_08560</name>
</gene>
<dbReference type="Gene3D" id="3.50.50.60">
    <property type="entry name" value="FAD/NAD(P)-binding domain"/>
    <property type="match status" value="1"/>
</dbReference>
<evidence type="ECO:0000256" key="4">
    <source>
        <dbReference type="ARBA" id="ARBA00023002"/>
    </source>
</evidence>
<dbReference type="InterPro" id="IPR036188">
    <property type="entry name" value="FAD/NAD-bd_sf"/>
</dbReference>
<dbReference type="SUPFAM" id="SSF56425">
    <property type="entry name" value="Succinate dehydrogenase/fumarate reductase flavoprotein, catalytic domain"/>
    <property type="match status" value="1"/>
</dbReference>
<keyword evidence="2" id="KW-0285">Flavoprotein</keyword>
<keyword evidence="4" id="KW-0560">Oxidoreductase</keyword>
<evidence type="ECO:0000256" key="3">
    <source>
        <dbReference type="ARBA" id="ARBA00022827"/>
    </source>
</evidence>
<dbReference type="PANTHER" id="PTHR43400">
    <property type="entry name" value="FUMARATE REDUCTASE"/>
    <property type="match status" value="1"/>
</dbReference>
<evidence type="ECO:0000313" key="6">
    <source>
        <dbReference type="EMBL" id="BBI48435.1"/>
    </source>
</evidence>
<evidence type="ECO:0000259" key="5">
    <source>
        <dbReference type="Pfam" id="PF00890"/>
    </source>
</evidence>
<proteinExistence type="predicted"/>
<dbReference type="InterPro" id="IPR003953">
    <property type="entry name" value="FAD-dep_OxRdtase_2_FAD-bd"/>
</dbReference>
<dbReference type="PANTHER" id="PTHR43400:SF7">
    <property type="entry name" value="FAD-DEPENDENT OXIDOREDUCTASE 2 FAD BINDING DOMAIN-CONTAINING PROTEIN"/>
    <property type="match status" value="1"/>
</dbReference>
<protein>
    <recommendedName>
        <fullName evidence="5">FAD-dependent oxidoreductase 2 FAD-binding domain-containing protein</fullName>
    </recommendedName>
</protein>
<keyword evidence="7" id="KW-1185">Reference proteome</keyword>
<dbReference type="InterPro" id="IPR050315">
    <property type="entry name" value="FAD-oxidoreductase_2"/>
</dbReference>
<organism evidence="6 7">
    <name type="scientific">Vreelandella olivaria</name>
    <dbReference type="NCBI Taxonomy" id="390919"/>
    <lineage>
        <taxon>Bacteria</taxon>
        <taxon>Pseudomonadati</taxon>
        <taxon>Pseudomonadota</taxon>
        <taxon>Gammaproteobacteria</taxon>
        <taxon>Oceanospirillales</taxon>
        <taxon>Halomonadaceae</taxon>
        <taxon>Vreelandella</taxon>
    </lineage>
</organism>
<dbReference type="SUPFAM" id="SSF51905">
    <property type="entry name" value="FAD/NAD(P)-binding domain"/>
    <property type="match status" value="1"/>
</dbReference>
<dbReference type="InterPro" id="IPR027477">
    <property type="entry name" value="Succ_DH/fumarate_Rdtase_cat_sf"/>
</dbReference>
<keyword evidence="3" id="KW-0274">FAD</keyword>
<feature type="domain" description="FAD-dependent oxidoreductase 2 FAD-binding" evidence="5">
    <location>
        <begin position="2"/>
        <end position="165"/>
    </location>
</feature>
<dbReference type="EMBL" id="AP019416">
    <property type="protein sequence ID" value="BBI48435.1"/>
    <property type="molecule type" value="Genomic_DNA"/>
</dbReference>
<evidence type="ECO:0000256" key="1">
    <source>
        <dbReference type="ARBA" id="ARBA00001974"/>
    </source>
</evidence>
<dbReference type="Pfam" id="PF00890">
    <property type="entry name" value="FAD_binding_2"/>
    <property type="match status" value="1"/>
</dbReference>
<name>A0ABM7GDG7_9GAMM</name>
<evidence type="ECO:0000256" key="2">
    <source>
        <dbReference type="ARBA" id="ARBA00022630"/>
    </source>
</evidence>
<evidence type="ECO:0000313" key="7">
    <source>
        <dbReference type="Proteomes" id="UP000289555"/>
    </source>
</evidence>
<accession>A0ABM7GDG7</accession>
<dbReference type="Proteomes" id="UP000289555">
    <property type="component" value="Chromosome"/>
</dbReference>
<dbReference type="Gene3D" id="3.90.700.10">
    <property type="entry name" value="Succinate dehydrogenase/fumarate reductase flavoprotein, catalytic domain"/>
    <property type="match status" value="1"/>
</dbReference>